<keyword evidence="1 8" id="KW-0540">Nuclease</keyword>
<dbReference type="InterPro" id="IPR042206">
    <property type="entry name" value="CRISPR-assoc_Cas1_C"/>
</dbReference>
<sequence length="319" mass="35492">MAEMPGIARPERQALPQLRDRMTFLYLEHCTLGRDNGAITVTDEKGIVQVPAAGISVLLLGPGTRVTHRAMELMGDTGVAAVWVGEHGVRFYAHGRALSEHSRLLERQAERFSNQREHLEVVRKMYQLRFPDEDVSRLTTQQLRGREGSRVRTAYRKAAKATGVKWNGRVYDPNDFSAGDLVNQALSAGTACLYGLAFAVITALGCAPGLGFVHVKHEGSFVYDIADLYKAEVVIPLAFEVAAQAPQDLPSVMRRRVRDAMVEHHILERMVHNVRWLLLNEEEQAAEPEAVYLWDSKIGTVANGVNYFDAEEGEEPSLS</sequence>
<dbReference type="GO" id="GO:0051607">
    <property type="term" value="P:defense response to virus"/>
    <property type="evidence" value="ECO:0007669"/>
    <property type="project" value="UniProtKB-UniRule"/>
</dbReference>
<evidence type="ECO:0000313" key="9">
    <source>
        <dbReference type="EMBL" id="PDX90334.1"/>
    </source>
</evidence>
<dbReference type="Gene3D" id="1.20.120.920">
    <property type="entry name" value="CRISPR-associated endonuclease Cas1, C-terminal domain"/>
    <property type="match status" value="1"/>
</dbReference>
<name>A0A2A7BG19_9FIRM</name>
<keyword evidence="7 8" id="KW-0238">DNA-binding</keyword>
<dbReference type="EMBL" id="NOUW01000009">
    <property type="protein sequence ID" value="PDX90334.1"/>
    <property type="molecule type" value="Genomic_DNA"/>
</dbReference>
<dbReference type="GO" id="GO:0016787">
    <property type="term" value="F:hydrolase activity"/>
    <property type="evidence" value="ECO:0007669"/>
    <property type="project" value="UniProtKB-KW"/>
</dbReference>
<dbReference type="PANTHER" id="PTHR34353">
    <property type="entry name" value="CRISPR-ASSOCIATED ENDONUCLEASE CAS1 1"/>
    <property type="match status" value="1"/>
</dbReference>
<comment type="similarity">
    <text evidence="8">Belongs to the CRISPR-associated endonuclease Cas1 family.</text>
</comment>
<evidence type="ECO:0000256" key="2">
    <source>
        <dbReference type="ARBA" id="ARBA00022723"/>
    </source>
</evidence>
<dbReference type="NCBIfam" id="TIGR00287">
    <property type="entry name" value="cas1"/>
    <property type="match status" value="1"/>
</dbReference>
<keyword evidence="2 8" id="KW-0479">Metal-binding</keyword>
<evidence type="ECO:0000256" key="7">
    <source>
        <dbReference type="ARBA" id="ARBA00023125"/>
    </source>
</evidence>
<comment type="caution">
    <text evidence="9">The sequence shown here is derived from an EMBL/GenBank/DDBJ whole genome shotgun (WGS) entry which is preliminary data.</text>
</comment>
<dbReference type="InterPro" id="IPR050646">
    <property type="entry name" value="Cas1"/>
</dbReference>
<reference evidence="9 10" key="1">
    <citation type="journal article" date="2017" name="Front. Microbiol.">
        <title>New Insights into the Diversity of the Genus Faecalibacterium.</title>
        <authorList>
            <person name="Benevides L."/>
            <person name="Burman S."/>
            <person name="Martin R."/>
            <person name="Robert V."/>
            <person name="Thomas M."/>
            <person name="Miquel S."/>
            <person name="Chain F."/>
            <person name="Sokol H."/>
            <person name="Bermudez-Humaran L.G."/>
            <person name="Morrison M."/>
            <person name="Langella P."/>
            <person name="Azevedo V.A."/>
            <person name="Chatel J.M."/>
            <person name="Soares S."/>
        </authorList>
    </citation>
    <scope>NUCLEOTIDE SEQUENCE [LARGE SCALE GENOMIC DNA]</scope>
    <source>
        <strain evidence="9 10">AHMP21</strain>
    </source>
</reference>
<protein>
    <recommendedName>
        <fullName evidence="8">CRISPR-associated endonuclease Cas1</fullName>
        <ecNumber evidence="8">3.1.-.-</ecNumber>
    </recommendedName>
</protein>
<evidence type="ECO:0000256" key="6">
    <source>
        <dbReference type="ARBA" id="ARBA00023118"/>
    </source>
</evidence>
<evidence type="ECO:0000256" key="1">
    <source>
        <dbReference type="ARBA" id="ARBA00022722"/>
    </source>
</evidence>
<keyword evidence="5 8" id="KW-0460">Magnesium</keyword>
<dbReference type="InterPro" id="IPR033641">
    <property type="entry name" value="Cas1_I-E"/>
</dbReference>
<evidence type="ECO:0000256" key="3">
    <source>
        <dbReference type="ARBA" id="ARBA00022759"/>
    </source>
</evidence>
<feature type="binding site" evidence="8">
    <location>
        <position position="214"/>
    </location>
    <ligand>
        <name>Mn(2+)</name>
        <dbReference type="ChEBI" id="CHEBI:29035"/>
    </ligand>
</feature>
<dbReference type="PANTHER" id="PTHR34353:SF3">
    <property type="entry name" value="CRISPR-ASSOCIATED ENDONUCLEASE CAS1"/>
    <property type="match status" value="1"/>
</dbReference>
<dbReference type="CDD" id="cd09719">
    <property type="entry name" value="Cas1_I-E"/>
    <property type="match status" value="1"/>
</dbReference>
<evidence type="ECO:0000313" key="10">
    <source>
        <dbReference type="Proteomes" id="UP000220438"/>
    </source>
</evidence>
<dbReference type="Proteomes" id="UP000220438">
    <property type="component" value="Unassembled WGS sequence"/>
</dbReference>
<organism evidence="9 10">
    <name type="scientific">Faecalibacterium prausnitzii</name>
    <dbReference type="NCBI Taxonomy" id="853"/>
    <lineage>
        <taxon>Bacteria</taxon>
        <taxon>Bacillati</taxon>
        <taxon>Bacillota</taxon>
        <taxon>Clostridia</taxon>
        <taxon>Eubacteriales</taxon>
        <taxon>Oscillospiraceae</taxon>
        <taxon>Faecalibacterium</taxon>
    </lineage>
</organism>
<feature type="binding site" evidence="8">
    <location>
        <position position="227"/>
    </location>
    <ligand>
        <name>Mn(2+)</name>
        <dbReference type="ChEBI" id="CHEBI:29035"/>
    </ligand>
</feature>
<evidence type="ECO:0000256" key="4">
    <source>
        <dbReference type="ARBA" id="ARBA00022801"/>
    </source>
</evidence>
<gene>
    <name evidence="8" type="primary">cas1</name>
    <name evidence="9" type="ORF">CHR61_03105</name>
</gene>
<keyword evidence="6 8" id="KW-0051">Antiviral defense</keyword>
<keyword evidence="3 8" id="KW-0255">Endonuclease</keyword>
<keyword evidence="8" id="KW-0464">Manganese</keyword>
<dbReference type="GO" id="GO:0046872">
    <property type="term" value="F:metal ion binding"/>
    <property type="evidence" value="ECO:0007669"/>
    <property type="project" value="UniProtKB-UniRule"/>
</dbReference>
<dbReference type="HAMAP" id="MF_01470">
    <property type="entry name" value="Cas1"/>
    <property type="match status" value="1"/>
</dbReference>
<dbReference type="RefSeq" id="WP_097770201.1">
    <property type="nucleotide sequence ID" value="NZ_NOUW01000009.1"/>
</dbReference>
<evidence type="ECO:0000256" key="8">
    <source>
        <dbReference type="HAMAP-Rule" id="MF_01470"/>
    </source>
</evidence>
<dbReference type="Pfam" id="PF01867">
    <property type="entry name" value="Cas_Cas1"/>
    <property type="match status" value="2"/>
</dbReference>
<dbReference type="GO" id="GO:0003677">
    <property type="term" value="F:DNA binding"/>
    <property type="evidence" value="ECO:0007669"/>
    <property type="project" value="UniProtKB-KW"/>
</dbReference>
<evidence type="ECO:0000256" key="5">
    <source>
        <dbReference type="ARBA" id="ARBA00022842"/>
    </source>
</evidence>
<dbReference type="InterPro" id="IPR042211">
    <property type="entry name" value="CRISPR-assoc_Cas1_N"/>
</dbReference>
<dbReference type="AlphaFoldDB" id="A0A2A7BG19"/>
<dbReference type="EC" id="3.1.-.-" evidence="8"/>
<dbReference type="GO" id="GO:0043571">
    <property type="term" value="P:maintenance of CRISPR repeat elements"/>
    <property type="evidence" value="ECO:0007669"/>
    <property type="project" value="UniProtKB-UniRule"/>
</dbReference>
<dbReference type="Gene3D" id="3.100.10.20">
    <property type="entry name" value="CRISPR-associated endonuclease Cas1, N-terminal domain"/>
    <property type="match status" value="1"/>
</dbReference>
<keyword evidence="4 8" id="KW-0378">Hydrolase</keyword>
<dbReference type="GO" id="GO:0004520">
    <property type="term" value="F:DNA endonuclease activity"/>
    <property type="evidence" value="ECO:0007669"/>
    <property type="project" value="InterPro"/>
</dbReference>
<comment type="subunit">
    <text evidence="8">Homodimer, forms a heterotetramer with a Cas2 homodimer.</text>
</comment>
<feature type="binding site" evidence="8">
    <location>
        <position position="147"/>
    </location>
    <ligand>
        <name>Mn(2+)</name>
        <dbReference type="ChEBI" id="CHEBI:29035"/>
    </ligand>
</feature>
<dbReference type="InterPro" id="IPR002729">
    <property type="entry name" value="CRISPR-assoc_Cas1"/>
</dbReference>
<accession>A0A2A7BG19</accession>
<proteinExistence type="inferred from homology"/>
<dbReference type="NCBIfam" id="TIGR03638">
    <property type="entry name" value="cas1_ECOLI"/>
    <property type="match status" value="1"/>
</dbReference>
<comment type="cofactor">
    <cofactor evidence="8">
        <name>Mg(2+)</name>
        <dbReference type="ChEBI" id="CHEBI:18420"/>
    </cofactor>
    <cofactor evidence="8">
        <name>Mn(2+)</name>
        <dbReference type="ChEBI" id="CHEBI:29035"/>
    </cofactor>
</comment>
<dbReference type="InterPro" id="IPR019851">
    <property type="entry name" value="CRISPR-assoc_Cas1_ECOLI"/>
</dbReference>
<comment type="function">
    <text evidence="8">CRISPR (clustered regularly interspaced short palindromic repeat), is an adaptive immune system that provides protection against mobile genetic elements (viruses, transposable elements and conjugative plasmids). CRISPR clusters contain spacers, sequences complementary to antecedent mobile elements, and target invading nucleic acids. CRISPR clusters are transcribed and processed into CRISPR RNA (crRNA). Acts as a dsDNA endonuclease. Involved in the integration of spacer DNA into the CRISPR cassette.</text>
</comment>